<feature type="non-terminal residue" evidence="4">
    <location>
        <position position="93"/>
    </location>
</feature>
<evidence type="ECO:0000313" key="5">
    <source>
        <dbReference type="Proteomes" id="UP000700334"/>
    </source>
</evidence>
<accession>A0A8J6ATQ8</accession>
<organism evidence="4 5">
    <name type="scientific">Galemys pyrenaicus</name>
    <name type="common">Iberian desman</name>
    <name type="synonym">Pyrenean desman</name>
    <dbReference type="NCBI Taxonomy" id="202257"/>
    <lineage>
        <taxon>Eukaryota</taxon>
        <taxon>Metazoa</taxon>
        <taxon>Chordata</taxon>
        <taxon>Craniata</taxon>
        <taxon>Vertebrata</taxon>
        <taxon>Euteleostomi</taxon>
        <taxon>Mammalia</taxon>
        <taxon>Eutheria</taxon>
        <taxon>Laurasiatheria</taxon>
        <taxon>Eulipotyphla</taxon>
        <taxon>Talpidae</taxon>
        <taxon>Galemys</taxon>
    </lineage>
</organism>
<keyword evidence="2" id="KW-0687">Ribonucleoprotein</keyword>
<dbReference type="SUPFAM" id="SSF54189">
    <property type="entry name" value="Ribosomal proteins S24e, L23 and L15e"/>
    <property type="match status" value="1"/>
</dbReference>
<name>A0A8J6ATQ8_GALPY</name>
<reference evidence="4" key="1">
    <citation type="journal article" date="2021" name="Evol. Appl.">
        <title>The genome of the Pyrenean desman and the effects of bottlenecks and inbreeding on the genomic landscape of an endangered species.</title>
        <authorList>
            <person name="Escoda L."/>
            <person name="Castresana J."/>
        </authorList>
    </citation>
    <scope>NUCLEOTIDE SEQUENCE</scope>
    <source>
        <strain evidence="4">IBE-C5619</strain>
    </source>
</reference>
<dbReference type="GO" id="GO:0044391">
    <property type="term" value="C:ribosomal subunit"/>
    <property type="evidence" value="ECO:0007669"/>
    <property type="project" value="UniProtKB-ARBA"/>
</dbReference>
<dbReference type="InterPro" id="IPR012677">
    <property type="entry name" value="Nucleotide-bd_a/b_plait_sf"/>
</dbReference>
<comment type="caution">
    <text evidence="4">The sequence shown here is derived from an EMBL/GenBank/DDBJ whole genome shotgun (WGS) entry which is preliminary data.</text>
</comment>
<feature type="non-terminal residue" evidence="4">
    <location>
        <position position="1"/>
    </location>
</feature>
<gene>
    <name evidence="4" type="ORF">J0S82_012402</name>
</gene>
<keyword evidence="1" id="KW-0689">Ribosomal protein</keyword>
<dbReference type="AlphaFoldDB" id="A0A8J6ATQ8"/>
<dbReference type="Gene3D" id="3.30.70.330">
    <property type="match status" value="1"/>
</dbReference>
<dbReference type="InterPro" id="IPR012678">
    <property type="entry name" value="Ribosomal_uL23/eL15/eS24_sf"/>
</dbReference>
<feature type="region of interest" description="Disordered" evidence="3">
    <location>
        <begin position="28"/>
        <end position="65"/>
    </location>
</feature>
<dbReference type="OrthoDB" id="1267328at2759"/>
<sequence>SLICFLYISPITLHEDVLKAKEAPAPLKTEARAKVLKPRKQRAPPEETSLTTVPSSSSFPLTTKSAQKRENNNTLVFMVDVKVNRPQIKVCSQ</sequence>
<evidence type="ECO:0000256" key="1">
    <source>
        <dbReference type="ARBA" id="ARBA00022980"/>
    </source>
</evidence>
<proteinExistence type="predicted"/>
<evidence type="ECO:0000313" key="4">
    <source>
        <dbReference type="EMBL" id="KAG8523407.1"/>
    </source>
</evidence>
<dbReference type="GO" id="GO:0003735">
    <property type="term" value="F:structural constituent of ribosome"/>
    <property type="evidence" value="ECO:0007669"/>
    <property type="project" value="InterPro"/>
</dbReference>
<dbReference type="Proteomes" id="UP000700334">
    <property type="component" value="Unassembled WGS sequence"/>
</dbReference>
<feature type="compositionally biased region" description="Polar residues" evidence="3">
    <location>
        <begin position="48"/>
        <end position="65"/>
    </location>
</feature>
<dbReference type="GO" id="GO:0006412">
    <property type="term" value="P:translation"/>
    <property type="evidence" value="ECO:0007669"/>
    <property type="project" value="InterPro"/>
</dbReference>
<dbReference type="EMBL" id="JAGFMF010011409">
    <property type="protein sequence ID" value="KAG8523407.1"/>
    <property type="molecule type" value="Genomic_DNA"/>
</dbReference>
<keyword evidence="5" id="KW-1185">Reference proteome</keyword>
<protein>
    <submittedName>
        <fullName evidence="4">Uncharacterized protein</fullName>
    </submittedName>
</protein>
<evidence type="ECO:0000256" key="2">
    <source>
        <dbReference type="ARBA" id="ARBA00023274"/>
    </source>
</evidence>
<evidence type="ECO:0000256" key="3">
    <source>
        <dbReference type="SAM" id="MobiDB-lite"/>
    </source>
</evidence>